<dbReference type="PROSITE" id="PS50157">
    <property type="entry name" value="ZINC_FINGER_C2H2_2"/>
    <property type="match status" value="3"/>
</dbReference>
<dbReference type="AlphaFoldDB" id="A0A8T2NMA1"/>
<sequence length="296" mass="33829">MYASVLCYNCFSPSLWNSSVGFNLHKQTTPTQVWKFDDGSNSLDAQEKKPGFGTFTPTQQHLPQSLTEENLEDENEACWDMEFLLSGWNSPPPEFNPPLDYSSQRTMLQEQNVQYQMNVQEVRGLMEQTGTSRFHLSNGNSMAEMLSPAESLSSTTSDLYHRAYGGEQQGKPYPLQPHLDQFGFALGSNLERNGDREGKRPRKTAVKKRAAIHCCAYPGCSKTYTKSSHLKAHLRTHTGEKPYNCTWEGCGWKFARSDELSRHYRKHTGQKPYECMLCQRAFSRSDHLALHMKRHT</sequence>
<dbReference type="InterPro" id="IPR013087">
    <property type="entry name" value="Znf_C2H2_type"/>
</dbReference>
<dbReference type="GO" id="GO:0000978">
    <property type="term" value="F:RNA polymerase II cis-regulatory region sequence-specific DNA binding"/>
    <property type="evidence" value="ECO:0007669"/>
    <property type="project" value="TreeGrafter"/>
</dbReference>
<evidence type="ECO:0000256" key="4">
    <source>
        <dbReference type="ARBA" id="ARBA00022771"/>
    </source>
</evidence>
<dbReference type="FunFam" id="3.30.160.60:FF:000707">
    <property type="entry name" value="Putative Krueppel-like factor 1"/>
    <property type="match status" value="1"/>
</dbReference>
<proteinExistence type="predicted"/>
<dbReference type="GO" id="GO:0008270">
    <property type="term" value="F:zinc ion binding"/>
    <property type="evidence" value="ECO:0007669"/>
    <property type="project" value="UniProtKB-KW"/>
</dbReference>
<comment type="caution">
    <text evidence="12">The sequence shown here is derived from an EMBL/GenBank/DDBJ whole genome shotgun (WGS) entry which is preliminary data.</text>
</comment>
<dbReference type="SMART" id="SM00355">
    <property type="entry name" value="ZnF_C2H2"/>
    <property type="match status" value="3"/>
</dbReference>
<keyword evidence="13" id="KW-1185">Reference proteome</keyword>
<dbReference type="GO" id="GO:0000981">
    <property type="term" value="F:DNA-binding transcription factor activity, RNA polymerase II-specific"/>
    <property type="evidence" value="ECO:0007669"/>
    <property type="project" value="TreeGrafter"/>
</dbReference>
<dbReference type="Gene3D" id="3.30.160.60">
    <property type="entry name" value="Classic Zinc Finger"/>
    <property type="match status" value="3"/>
</dbReference>
<dbReference type="FunFam" id="3.30.160.60:FF:000018">
    <property type="entry name" value="Krueppel-like factor 15"/>
    <property type="match status" value="1"/>
</dbReference>
<dbReference type="Proteomes" id="UP000824540">
    <property type="component" value="Unassembled WGS sequence"/>
</dbReference>
<feature type="domain" description="C2H2-type" evidence="11">
    <location>
        <begin position="213"/>
        <end position="242"/>
    </location>
</feature>
<dbReference type="Pfam" id="PF00096">
    <property type="entry name" value="zf-C2H2"/>
    <property type="match status" value="3"/>
</dbReference>
<evidence type="ECO:0000259" key="11">
    <source>
        <dbReference type="PROSITE" id="PS50157"/>
    </source>
</evidence>
<protein>
    <recommendedName>
        <fullName evidence="11">C2H2-type domain-containing protein</fullName>
    </recommendedName>
</protein>
<keyword evidence="5" id="KW-0862">Zinc</keyword>
<evidence type="ECO:0000313" key="12">
    <source>
        <dbReference type="EMBL" id="KAG9338752.1"/>
    </source>
</evidence>
<dbReference type="PANTHER" id="PTHR23235:SF145">
    <property type="entry name" value="KRUPPEL-LIKE FACTOR 1"/>
    <property type="match status" value="1"/>
</dbReference>
<dbReference type="PANTHER" id="PTHR23235">
    <property type="entry name" value="KRUEPPEL-LIKE TRANSCRIPTION FACTOR"/>
    <property type="match status" value="1"/>
</dbReference>
<keyword evidence="6" id="KW-0805">Transcription regulation</keyword>
<evidence type="ECO:0000256" key="8">
    <source>
        <dbReference type="ARBA" id="ARBA00023163"/>
    </source>
</evidence>
<dbReference type="FunFam" id="3.30.160.60:FF:002639">
    <property type="entry name" value="Kruppel-Like Factor (Zinc finger protein)"/>
    <property type="match status" value="1"/>
</dbReference>
<keyword evidence="3" id="KW-0677">Repeat</keyword>
<evidence type="ECO:0000256" key="10">
    <source>
        <dbReference type="PROSITE-ProRule" id="PRU00042"/>
    </source>
</evidence>
<keyword evidence="2" id="KW-0479">Metal-binding</keyword>
<evidence type="ECO:0000256" key="6">
    <source>
        <dbReference type="ARBA" id="ARBA00023015"/>
    </source>
</evidence>
<reference evidence="12" key="1">
    <citation type="thesis" date="2021" institute="BYU ScholarsArchive" country="Provo, UT, USA">
        <title>Applications of and Algorithms for Genome Assembly and Genomic Analyses with an Emphasis on Marine Teleosts.</title>
        <authorList>
            <person name="Pickett B.D."/>
        </authorList>
    </citation>
    <scope>NUCLEOTIDE SEQUENCE</scope>
    <source>
        <strain evidence="12">HI-2016</strain>
    </source>
</reference>
<keyword evidence="7" id="KW-0238">DNA-binding</keyword>
<dbReference type="PROSITE" id="PS00028">
    <property type="entry name" value="ZINC_FINGER_C2H2_1"/>
    <property type="match status" value="3"/>
</dbReference>
<evidence type="ECO:0000256" key="2">
    <source>
        <dbReference type="ARBA" id="ARBA00022723"/>
    </source>
</evidence>
<organism evidence="12 13">
    <name type="scientific">Albula glossodonta</name>
    <name type="common">roundjaw bonefish</name>
    <dbReference type="NCBI Taxonomy" id="121402"/>
    <lineage>
        <taxon>Eukaryota</taxon>
        <taxon>Metazoa</taxon>
        <taxon>Chordata</taxon>
        <taxon>Craniata</taxon>
        <taxon>Vertebrata</taxon>
        <taxon>Euteleostomi</taxon>
        <taxon>Actinopterygii</taxon>
        <taxon>Neopterygii</taxon>
        <taxon>Teleostei</taxon>
        <taxon>Albuliformes</taxon>
        <taxon>Albulidae</taxon>
        <taxon>Albula</taxon>
    </lineage>
</organism>
<evidence type="ECO:0000256" key="9">
    <source>
        <dbReference type="ARBA" id="ARBA00023242"/>
    </source>
</evidence>
<feature type="domain" description="C2H2-type" evidence="11">
    <location>
        <begin position="243"/>
        <end position="272"/>
    </location>
</feature>
<dbReference type="OrthoDB" id="4748970at2759"/>
<dbReference type="InterPro" id="IPR036236">
    <property type="entry name" value="Znf_C2H2_sf"/>
</dbReference>
<gene>
    <name evidence="12" type="ORF">JZ751_025188</name>
</gene>
<keyword evidence="9" id="KW-0539">Nucleus</keyword>
<keyword evidence="8" id="KW-0804">Transcription</keyword>
<dbReference type="SUPFAM" id="SSF57667">
    <property type="entry name" value="beta-beta-alpha zinc fingers"/>
    <property type="match status" value="2"/>
</dbReference>
<evidence type="ECO:0000256" key="5">
    <source>
        <dbReference type="ARBA" id="ARBA00022833"/>
    </source>
</evidence>
<name>A0A8T2NMA1_9TELE</name>
<evidence type="ECO:0000256" key="7">
    <source>
        <dbReference type="ARBA" id="ARBA00023125"/>
    </source>
</evidence>
<evidence type="ECO:0000256" key="1">
    <source>
        <dbReference type="ARBA" id="ARBA00004123"/>
    </source>
</evidence>
<keyword evidence="4 10" id="KW-0863">Zinc-finger</keyword>
<feature type="domain" description="C2H2-type" evidence="11">
    <location>
        <begin position="273"/>
        <end position="296"/>
    </location>
</feature>
<comment type="subcellular location">
    <subcellularLocation>
        <location evidence="1">Nucleus</location>
    </subcellularLocation>
</comment>
<dbReference type="GO" id="GO:0005634">
    <property type="term" value="C:nucleus"/>
    <property type="evidence" value="ECO:0007669"/>
    <property type="project" value="UniProtKB-SubCell"/>
</dbReference>
<accession>A0A8T2NMA1</accession>
<evidence type="ECO:0000256" key="3">
    <source>
        <dbReference type="ARBA" id="ARBA00022737"/>
    </source>
</evidence>
<dbReference type="EMBL" id="JAFBMS010000061">
    <property type="protein sequence ID" value="KAG9338752.1"/>
    <property type="molecule type" value="Genomic_DNA"/>
</dbReference>
<evidence type="ECO:0000313" key="13">
    <source>
        <dbReference type="Proteomes" id="UP000824540"/>
    </source>
</evidence>